<organism evidence="2 3">
    <name type="scientific">Dimargaris verticillata</name>
    <dbReference type="NCBI Taxonomy" id="2761393"/>
    <lineage>
        <taxon>Eukaryota</taxon>
        <taxon>Fungi</taxon>
        <taxon>Fungi incertae sedis</taxon>
        <taxon>Zoopagomycota</taxon>
        <taxon>Kickxellomycotina</taxon>
        <taxon>Dimargaritomycetes</taxon>
        <taxon>Dimargaritales</taxon>
        <taxon>Dimargaritaceae</taxon>
        <taxon>Dimargaris</taxon>
    </lineage>
</organism>
<name>A0A9W8ECI7_9FUNG</name>
<dbReference type="OrthoDB" id="10281651at2759"/>
<keyword evidence="3" id="KW-1185">Reference proteome</keyword>
<dbReference type="Proteomes" id="UP001151582">
    <property type="component" value="Unassembled WGS sequence"/>
</dbReference>
<reference evidence="2" key="1">
    <citation type="submission" date="2022-07" db="EMBL/GenBank/DDBJ databases">
        <title>Phylogenomic reconstructions and comparative analyses of Kickxellomycotina fungi.</title>
        <authorList>
            <person name="Reynolds N.K."/>
            <person name="Stajich J.E."/>
            <person name="Barry K."/>
            <person name="Grigoriev I.V."/>
            <person name="Crous P."/>
            <person name="Smith M.E."/>
        </authorList>
    </citation>
    <scope>NUCLEOTIDE SEQUENCE</scope>
    <source>
        <strain evidence="2">RSA 567</strain>
    </source>
</reference>
<dbReference type="EMBL" id="JANBQB010000225">
    <property type="protein sequence ID" value="KAJ1979317.1"/>
    <property type="molecule type" value="Genomic_DNA"/>
</dbReference>
<comment type="caution">
    <text evidence="2">The sequence shown here is derived from an EMBL/GenBank/DDBJ whole genome shotgun (WGS) entry which is preliminary data.</text>
</comment>
<evidence type="ECO:0000259" key="1">
    <source>
        <dbReference type="PROSITE" id="PS51059"/>
    </source>
</evidence>
<proteinExistence type="predicted"/>
<feature type="domain" description="PARP catalytic" evidence="1">
    <location>
        <begin position="1"/>
        <end position="43"/>
    </location>
</feature>
<evidence type="ECO:0000313" key="3">
    <source>
        <dbReference type="Proteomes" id="UP001151582"/>
    </source>
</evidence>
<gene>
    <name evidence="2" type="ORF">H4R34_002871</name>
</gene>
<accession>A0A9W8ECI7</accession>
<dbReference type="AlphaFoldDB" id="A0A9W8ECI7"/>
<protein>
    <recommendedName>
        <fullName evidence="1">PARP catalytic domain-containing protein</fullName>
    </recommendedName>
</protein>
<dbReference type="GO" id="GO:0003950">
    <property type="term" value="F:NAD+ poly-ADP-ribosyltransferase activity"/>
    <property type="evidence" value="ECO:0007669"/>
    <property type="project" value="InterPro"/>
</dbReference>
<evidence type="ECO:0000313" key="2">
    <source>
        <dbReference type="EMBL" id="KAJ1979317.1"/>
    </source>
</evidence>
<dbReference type="PROSITE" id="PS51059">
    <property type="entry name" value="PARP_CATALYTIC"/>
    <property type="match status" value="1"/>
</dbReference>
<dbReference type="InterPro" id="IPR012317">
    <property type="entry name" value="Poly(ADP-ribose)pol_cat_dom"/>
</dbReference>
<sequence length="142" mass="17097">MYVHYQYYNDPMVAYNEFVVTYKRITDVRYTPTLRMHFYNKEQHKRLSFHDRDHWQIMGVLLDHSGLGVAAFWHSFDSRYGNLWEDTKDIQFLLASAEMFLFTLISEPVEEARSIFYERPKAGVVTDRKLSNYHRPRSPPPR</sequence>